<evidence type="ECO:0000313" key="2">
    <source>
        <dbReference type="EMBL" id="SFZ70962.1"/>
    </source>
</evidence>
<dbReference type="RefSeq" id="WP_104689515.1">
    <property type="nucleotide sequence ID" value="NZ_FZKM01000003.1"/>
</dbReference>
<dbReference type="AlphaFoldDB" id="A0A1M4NG21"/>
<dbReference type="InterPro" id="IPR002718">
    <property type="entry name" value="OMP_Helicobacter"/>
</dbReference>
<evidence type="ECO:0000256" key="1">
    <source>
        <dbReference type="SAM" id="MobiDB-lite"/>
    </source>
</evidence>
<dbReference type="PRINTS" id="PR01776">
    <property type="entry name" value="HPOMPFAMILY"/>
</dbReference>
<dbReference type="EMBL" id="LT632973">
    <property type="protein sequence ID" value="SFZ70962.1"/>
    <property type="molecule type" value="Genomic_DNA"/>
</dbReference>
<organism evidence="2">
    <name type="scientific">Helicobacter felis</name>
    <dbReference type="NCBI Taxonomy" id="214"/>
    <lineage>
        <taxon>Bacteria</taxon>
        <taxon>Pseudomonadati</taxon>
        <taxon>Campylobacterota</taxon>
        <taxon>Epsilonproteobacteria</taxon>
        <taxon>Campylobacterales</taxon>
        <taxon>Helicobacteraceae</taxon>
        <taxon>Helicobacter</taxon>
    </lineage>
</organism>
<name>A0A1M4NG21_HELFE</name>
<reference evidence="2" key="1">
    <citation type="submission" date="2016-10" db="EMBL/GenBank/DDBJ databases">
        <title>Proteomic and phylogenetic analysis of the outer membrane protein repertoire of gastric Helicobacter species.</title>
        <authorList>
            <person name="Joosten M."/>
        </authorList>
    </citation>
    <scope>NUCLEOTIDE SEQUENCE</scope>
    <source>
        <strain evidence="2">CS1</strain>
    </source>
</reference>
<feature type="region of interest" description="Disordered" evidence="1">
    <location>
        <begin position="1"/>
        <end position="27"/>
    </location>
</feature>
<gene>
    <name evidence="2" type="primary">omp793</name>
</gene>
<proteinExistence type="predicted"/>
<accession>A0A1M4NG21</accession>
<sequence>MSFWRNKQQTTNNKQQTTNNKQQTTNNKHTLLSLSVATLLSLCPLSAEDNGMYVQGGFQYSNFSGQRTQDLTSYTFAPESGASCDEYHGADYLPGSTTTCRWGGRVGVNPYNGNLYGADIQLGYKQFFGKSKHFGLRYYGMFSGQGGRASSVATSIFRSTNILNQPSANLFYGVGMDALFNFYERNHRTFGMFVGFMIGGSTWLMGKSTSPDNCQWTTTTETATEVKTACATMNESFKNEADRINNPYTPPGATPKEKTGKATFSPTAFQFILNVGLRTNFTKHQGFEFGVRIPTIDDPYFTIKNTKGEGNGYLDGGADSSEKITFRRNVALYWNYAYNF</sequence>
<protein>
    <submittedName>
        <fullName evidence="2">OMP793</fullName>
    </submittedName>
</protein>
<feature type="region of interest" description="Disordered" evidence="1">
    <location>
        <begin position="241"/>
        <end position="260"/>
    </location>
</feature>
<dbReference type="Pfam" id="PF01856">
    <property type="entry name" value="HP_OMP"/>
    <property type="match status" value="1"/>
</dbReference>